<dbReference type="SUPFAM" id="SSF48452">
    <property type="entry name" value="TPR-like"/>
    <property type="match status" value="1"/>
</dbReference>
<dbReference type="SMART" id="SM01043">
    <property type="entry name" value="BTAD"/>
    <property type="match status" value="1"/>
</dbReference>
<dbReference type="PANTHER" id="PTHR35807">
    <property type="entry name" value="TRANSCRIPTIONAL REGULATOR REDD-RELATED"/>
    <property type="match status" value="1"/>
</dbReference>
<dbReference type="Proteomes" id="UP000002026">
    <property type="component" value="Chromosome"/>
</dbReference>
<dbReference type="PANTHER" id="PTHR35807:SF2">
    <property type="entry name" value="TRANSCRIPTIONAL ACTIVATOR DOMAIN"/>
    <property type="match status" value="1"/>
</dbReference>
<evidence type="ECO:0000313" key="3">
    <source>
        <dbReference type="Proteomes" id="UP000002026"/>
    </source>
</evidence>
<dbReference type="EMBL" id="CP001684">
    <property type="protein sequence ID" value="ACV21944.1"/>
    <property type="molecule type" value="Genomic_DNA"/>
</dbReference>
<reference evidence="2 3" key="1">
    <citation type="journal article" date="2009" name="Stand. Genomic Sci.">
        <title>Complete genome sequence of Slackia heliotrinireducens type strain (RHS 1).</title>
        <authorList>
            <person name="Pukall R."/>
            <person name="Lapidus A."/>
            <person name="Nolan M."/>
            <person name="Copeland A."/>
            <person name="Glavina Del Rio T."/>
            <person name="Lucas S."/>
            <person name="Chen F."/>
            <person name="Tice H."/>
            <person name="Cheng J.F."/>
            <person name="Chertkov O."/>
            <person name="Bruce D."/>
            <person name="Goodwin L."/>
            <person name="Kuske C."/>
            <person name="Brettin T."/>
            <person name="Detter J.C."/>
            <person name="Han C."/>
            <person name="Pitluck S."/>
            <person name="Pati A."/>
            <person name="Mavrommatis K."/>
            <person name="Ivanova N."/>
            <person name="Ovchinnikova G."/>
            <person name="Chen A."/>
            <person name="Palaniappan K."/>
            <person name="Schneider S."/>
            <person name="Rohde M."/>
            <person name="Chain P."/>
            <person name="D'haeseleer P."/>
            <person name="Goker M."/>
            <person name="Bristow J."/>
            <person name="Eisen J.A."/>
            <person name="Markowitz V."/>
            <person name="Kyrpides N.C."/>
            <person name="Klenk H.P."/>
            <person name="Hugenholtz P."/>
        </authorList>
    </citation>
    <scope>NUCLEOTIDE SEQUENCE [LARGE SCALE GENOMIC DNA]</scope>
    <source>
        <strain evidence="3">ATCC 29202 / DSM 20476 / NCTC 11029 / RHS 1</strain>
    </source>
</reference>
<dbReference type="GO" id="GO:0003677">
    <property type="term" value="F:DNA binding"/>
    <property type="evidence" value="ECO:0007669"/>
    <property type="project" value="UniProtKB-KW"/>
</dbReference>
<name>C7N4V9_SLAHD</name>
<gene>
    <name evidence="2" type="ordered locus">Shel_09000</name>
</gene>
<sequence length="831" mass="93385">MLQERGVPRILVAPTGFGKTSLVAEYAQDIFEFRNTFWIDCTDPCFLRELDAKRLGLQLVEAGGEGFLAVFDDVPYLDDARAEEFSETIDSLVDSGWEVVVSTTPAFSSILDHQTVCVRVTAEDLLVDDMEYEGSKDLSFMDKRVPMKDVRRQSRVPALVWGMRPDVDRFALHLVDDLPIELRLSLFIMLVLQHGVMEDVTIFGRGVKKDTRRFFMESYPFLGVNTVSESFDACIMDIGHVRMAFGGCLDEMVAHSSNMNVDSLIQKMADYLVSKRRYLRACEVMSTFCSRSKRASWLTQKQGMLLRVGQPLLVLDLYESLGEGKGACSAELTLAASYAAALLDDDGRCVRYALSVGSDPQALPWQRVLGCCLCVARGKAETKQGAIDGLEKMISESPFDGYKGKDAPLVSAQAMQTMLRAMWDVGMDDMHYESELEECADDLPKSRVGVLILIQALQASERRGAQQVPLADGDLMSNAMHLSDIARGCLSTRRRKLMIPDMLEALLCEAICNHADTYRVPRPETSPERQHYIRLLVNSLEGQKKTVRARMEDVGAPAQIVASQVTPVQVIDQVPPMYLRLFGGLQIRIGDTDLGPDDLRKAKTKTLLAVLALAHCREVPRMRILEVMWPGSPKKKALNNFYSLWSSLRHSLELESGECPYLVRHQLSCMLDGRYVTSDVDELERLCGRLMFDDPDPDAWMPIYKVIQNQFSNDLMPAEENNAYIISMREFYRSRIIDSLVHGANRLYDIQEYQAALWFARAGFERDSRREDTCCALMKAQIANGQSDAAVSVYMHLCSYLNEELGIDPSAQARRLYERAILCSDDGSFLG</sequence>
<dbReference type="HOGENOM" id="CLU_337994_0_0_11"/>
<keyword evidence="2" id="KW-0238">DNA-binding</keyword>
<dbReference type="eggNOG" id="COG3629">
    <property type="taxonomic scope" value="Bacteria"/>
</dbReference>
<evidence type="ECO:0000313" key="2">
    <source>
        <dbReference type="EMBL" id="ACV21944.1"/>
    </source>
</evidence>
<dbReference type="InterPro" id="IPR036388">
    <property type="entry name" value="WH-like_DNA-bd_sf"/>
</dbReference>
<evidence type="ECO:0000259" key="1">
    <source>
        <dbReference type="SMART" id="SM01043"/>
    </source>
</evidence>
<dbReference type="InterPro" id="IPR051677">
    <property type="entry name" value="AfsR-DnrI-RedD_regulator"/>
</dbReference>
<feature type="domain" description="Bacterial transcriptional activator" evidence="1">
    <location>
        <begin position="678"/>
        <end position="821"/>
    </location>
</feature>
<dbReference type="STRING" id="471855.Shel_09000"/>
<dbReference type="Gene3D" id="1.10.10.10">
    <property type="entry name" value="Winged helix-like DNA-binding domain superfamily/Winged helix DNA-binding domain"/>
    <property type="match status" value="1"/>
</dbReference>
<proteinExistence type="predicted"/>
<organism evidence="2 3">
    <name type="scientific">Slackia heliotrinireducens (strain ATCC 29202 / DSM 20476 / NCTC 11029 / RHS 1)</name>
    <name type="common">Peptococcus heliotrinreducens</name>
    <dbReference type="NCBI Taxonomy" id="471855"/>
    <lineage>
        <taxon>Bacteria</taxon>
        <taxon>Bacillati</taxon>
        <taxon>Actinomycetota</taxon>
        <taxon>Coriobacteriia</taxon>
        <taxon>Eggerthellales</taxon>
        <taxon>Eggerthellaceae</taxon>
        <taxon>Slackia</taxon>
    </lineage>
</organism>
<dbReference type="InterPro" id="IPR011990">
    <property type="entry name" value="TPR-like_helical_dom_sf"/>
</dbReference>
<dbReference type="InterPro" id="IPR005158">
    <property type="entry name" value="BTAD"/>
</dbReference>
<dbReference type="Gene3D" id="1.25.40.10">
    <property type="entry name" value="Tetratricopeptide repeat domain"/>
    <property type="match status" value="1"/>
</dbReference>
<dbReference type="AlphaFoldDB" id="C7N4V9"/>
<dbReference type="Pfam" id="PF03704">
    <property type="entry name" value="BTAD"/>
    <property type="match status" value="1"/>
</dbReference>
<dbReference type="KEGG" id="shi:Shel_09000"/>
<accession>C7N4V9</accession>
<keyword evidence="3" id="KW-1185">Reference proteome</keyword>
<protein>
    <submittedName>
        <fullName evidence="2">DNA-binding transcriptional activator of the SARP family</fullName>
    </submittedName>
</protein>